<accession>A0A6B9XP36</accession>
<proteinExistence type="predicted"/>
<reference evidence="1" key="1">
    <citation type="submission" date="2019-03" db="EMBL/GenBank/DDBJ databases">
        <title>Largest Complete Mitochondrial Genome of a Gymnosperm, Sitka Spruce (Picea sitchensis), Indicates Complex Physical Structure.</title>
        <authorList>
            <person name="Jackman S.D."/>
            <person name="Coombe L."/>
            <person name="Warren R."/>
            <person name="Kirk H."/>
            <person name="Trinh E."/>
            <person name="McLeod T."/>
            <person name="Pleasance S."/>
            <person name="Pandoh P."/>
            <person name="Zhao Y."/>
            <person name="Coope R."/>
            <person name="Bousquet J."/>
            <person name="Bohlmann J.C."/>
            <person name="Jones S.J.M."/>
            <person name="Birol I."/>
        </authorList>
    </citation>
    <scope>NUCLEOTIDE SEQUENCE</scope>
    <source>
        <strain evidence="1">Q903</strain>
    </source>
</reference>
<dbReference type="EMBL" id="MK697699">
    <property type="protein sequence ID" value="QHR89700.1"/>
    <property type="molecule type" value="Genomic_DNA"/>
</dbReference>
<evidence type="ECO:0000313" key="1">
    <source>
        <dbReference type="EMBL" id="QHR89700.1"/>
    </source>
</evidence>
<dbReference type="AlphaFoldDB" id="A0A6B9XP36"/>
<keyword evidence="1" id="KW-0496">Mitochondrion</keyword>
<organism evidence="1">
    <name type="scientific">Picea sitchensis</name>
    <name type="common">Sitka spruce</name>
    <name type="synonym">Pinus sitchensis</name>
    <dbReference type="NCBI Taxonomy" id="3332"/>
    <lineage>
        <taxon>Eukaryota</taxon>
        <taxon>Viridiplantae</taxon>
        <taxon>Streptophyta</taxon>
        <taxon>Embryophyta</taxon>
        <taxon>Tracheophyta</taxon>
        <taxon>Spermatophyta</taxon>
        <taxon>Pinopsida</taxon>
        <taxon>Pinidae</taxon>
        <taxon>Conifers I</taxon>
        <taxon>Pinales</taxon>
        <taxon>Pinaceae</taxon>
        <taxon>Picea</taxon>
    </lineage>
</organism>
<geneLocation type="mitochondrion" evidence="1"/>
<protein>
    <submittedName>
        <fullName evidence="1">Uncharacterized protein</fullName>
    </submittedName>
</protein>
<sequence>MLVFLMNDFSISYPLSFRNADHFRAIHLSRVPSIPFICPAPMLCGTYHPIKLIDPGYLEISYFTNLPGARGERKRSSFS</sequence>
<name>A0A6B9XP36_PICSI</name>
<gene>
    <name evidence="1" type="primary">orf03745</name>
    <name evidence="1" type="ORF">Q903MT_gene3722</name>
</gene>